<accession>A0A1X6WQE0</accession>
<keyword evidence="5" id="KW-0347">Helicase</keyword>
<keyword evidence="5" id="KW-0067">ATP-binding</keyword>
<dbReference type="EMBL" id="FWFD01000009">
    <property type="protein sequence ID" value="SLM85866.1"/>
    <property type="molecule type" value="Genomic_DNA"/>
</dbReference>
<dbReference type="InterPro" id="IPR034829">
    <property type="entry name" value="DnaD-like_sf"/>
</dbReference>
<gene>
    <name evidence="5" type="ORF">FM121_07175</name>
</gene>
<reference evidence="6" key="1">
    <citation type="submission" date="2017-02" db="EMBL/GenBank/DDBJ databases">
        <authorList>
            <person name="Dridi B."/>
        </authorList>
    </citation>
    <scope>NUCLEOTIDE SEQUENCE [LARGE SCALE GENOMIC DNA]</scope>
    <source>
        <strain evidence="6">bH819</strain>
    </source>
</reference>
<keyword evidence="6" id="KW-1185">Reference proteome</keyword>
<dbReference type="InterPro" id="IPR058660">
    <property type="entry name" value="WHD_DnaB"/>
</dbReference>
<evidence type="ECO:0000259" key="4">
    <source>
        <dbReference type="Pfam" id="PF25888"/>
    </source>
</evidence>
<evidence type="ECO:0000256" key="1">
    <source>
        <dbReference type="ARBA" id="ARBA00093462"/>
    </source>
</evidence>
<keyword evidence="5" id="KW-0378">Hydrolase</keyword>
<dbReference type="RefSeq" id="WP_086951499.1">
    <property type="nucleotide sequence ID" value="NZ_FWFD01000009.1"/>
</dbReference>
<evidence type="ECO:0000259" key="3">
    <source>
        <dbReference type="Pfam" id="PF07261"/>
    </source>
</evidence>
<feature type="compositionally biased region" description="Basic and acidic residues" evidence="2">
    <location>
        <begin position="428"/>
        <end position="453"/>
    </location>
</feature>
<feature type="domain" description="Replicative helicase loading/DNA remodeling protein DnaB N-terminal winged helix" evidence="4">
    <location>
        <begin position="9"/>
        <end position="258"/>
    </location>
</feature>
<sequence>MNEAWSKLKPKDKFSVKKAQYISETDYVVLSMLYQPIIGMDGWSLINALLVEDKIGKNQKNQQHSVLLNQLDIGIPNFYLAREKLEAVGLLKSFVKKLDNESHFIYIIQPPLEPSVFLHDDILSLLLIEKVGYQKAEELGHLFDYSTEDMGDYIEVTKSFTDVFNSVSSRLKNKEEELIKIKEVVTPKVKVEELNIITKSFDWLFFNSLIENLHIEQNQIEVELKRTIELFHQLYGINELEMFDYIKQSVDYVSNRVIEKDFKQSVYKGYHSRKKQETVQNNQKDTVKRSLTETEKEQLRKNSLRLTGFTDQEIAVINSCETIPPLVFLKAIKKQKGGFVSFSESQTIENLKTQSGLPDAVINVIIHYTLVVQGKPSIVQSLVMSIANDWAQKKIFSPEDAVKQVQNLQREREKPKQKKKTTYINQNQRKETLPDWAREENNKKNTPLSKDEEAFFQEQLKKLTNKPKEGDN</sequence>
<organism evidence="5 6">
    <name type="scientific">Vagococcus fluvialis bH819</name>
    <dbReference type="NCBI Taxonomy" id="1255619"/>
    <lineage>
        <taxon>Bacteria</taxon>
        <taxon>Bacillati</taxon>
        <taxon>Bacillota</taxon>
        <taxon>Bacilli</taxon>
        <taxon>Lactobacillales</taxon>
        <taxon>Enterococcaceae</taxon>
        <taxon>Vagococcus</taxon>
    </lineage>
</organism>
<dbReference type="Proteomes" id="UP000195918">
    <property type="component" value="Unassembled WGS sequence"/>
</dbReference>
<feature type="region of interest" description="Disordered" evidence="2">
    <location>
        <begin position="407"/>
        <end position="472"/>
    </location>
</feature>
<feature type="domain" description="DnaB/C C-terminal" evidence="3">
    <location>
        <begin position="330"/>
        <end position="404"/>
    </location>
</feature>
<name>A0A1X6WQE0_9ENTE</name>
<dbReference type="GO" id="GO:0004386">
    <property type="term" value="F:helicase activity"/>
    <property type="evidence" value="ECO:0007669"/>
    <property type="project" value="UniProtKB-KW"/>
</dbReference>
<protein>
    <submittedName>
        <fullName evidence="5">Helicase loader DnaB</fullName>
    </submittedName>
</protein>
<dbReference type="OrthoDB" id="2082007at2"/>
<dbReference type="Pfam" id="PF07261">
    <property type="entry name" value="DnaB_2"/>
    <property type="match status" value="1"/>
</dbReference>
<evidence type="ECO:0000313" key="6">
    <source>
        <dbReference type="Proteomes" id="UP000195918"/>
    </source>
</evidence>
<dbReference type="AlphaFoldDB" id="A0A1X6WQE0"/>
<dbReference type="InterPro" id="IPR006343">
    <property type="entry name" value="DnaB/C_C"/>
</dbReference>
<dbReference type="Pfam" id="PF25888">
    <property type="entry name" value="WHD_DnaB"/>
    <property type="match status" value="1"/>
</dbReference>
<evidence type="ECO:0000256" key="2">
    <source>
        <dbReference type="SAM" id="MobiDB-lite"/>
    </source>
</evidence>
<comment type="similarity">
    <text evidence="1">Belongs to the DnaB/DnaD family.</text>
</comment>
<dbReference type="Gene3D" id="1.10.10.630">
    <property type="entry name" value="DnaD domain-like"/>
    <property type="match status" value="1"/>
</dbReference>
<evidence type="ECO:0000313" key="5">
    <source>
        <dbReference type="EMBL" id="SLM85866.1"/>
    </source>
</evidence>
<proteinExistence type="inferred from homology"/>
<keyword evidence="5" id="KW-0547">Nucleotide-binding</keyword>